<keyword evidence="1" id="KW-0812">Transmembrane</keyword>
<evidence type="ECO:0000256" key="1">
    <source>
        <dbReference type="SAM" id="Phobius"/>
    </source>
</evidence>
<keyword evidence="3" id="KW-1185">Reference proteome</keyword>
<keyword evidence="1" id="KW-0472">Membrane</keyword>
<evidence type="ECO:0000313" key="2">
    <source>
        <dbReference type="EMBL" id="KAH0451753.1"/>
    </source>
</evidence>
<feature type="transmembrane region" description="Helical" evidence="1">
    <location>
        <begin position="72"/>
        <end position="90"/>
    </location>
</feature>
<dbReference type="PANTHER" id="PTHR44303">
    <property type="entry name" value="DNAJ HOMOLOG SUBFAMILY C MEMBER 16"/>
    <property type="match status" value="1"/>
</dbReference>
<reference evidence="2 3" key="1">
    <citation type="journal article" date="2021" name="Hortic Res">
        <title>Chromosome-scale assembly of the Dendrobium chrysotoxum genome enhances the understanding of orchid evolution.</title>
        <authorList>
            <person name="Zhang Y."/>
            <person name="Zhang G.Q."/>
            <person name="Zhang D."/>
            <person name="Liu X.D."/>
            <person name="Xu X.Y."/>
            <person name="Sun W.H."/>
            <person name="Yu X."/>
            <person name="Zhu X."/>
            <person name="Wang Z.W."/>
            <person name="Zhao X."/>
            <person name="Zhong W.Y."/>
            <person name="Chen H."/>
            <person name="Yin W.L."/>
            <person name="Huang T."/>
            <person name="Niu S.C."/>
            <person name="Liu Z.J."/>
        </authorList>
    </citation>
    <scope>NUCLEOTIDE SEQUENCE [LARGE SCALE GENOMIC DNA]</scope>
    <source>
        <strain evidence="2">Lindl</strain>
    </source>
</reference>
<sequence>MLVGQQRFIDDNHAMYCGFALASKRLLQTFYFAVEGGISFDCPHALVRFPPAFSVGSSKVMMIAVPAVVKRYSVPLVLFALGLFFQLVVLPSSYPTSHYDVLRVKRLAPVEEIEEAYNKISSKCPSDSSVALNIERCGSPPSFDFAKNCPAPRRWVHNIKVLGHTAPERSDTQHWGTRTYSTG</sequence>
<dbReference type="EMBL" id="JAGFBR010000017">
    <property type="protein sequence ID" value="KAH0451753.1"/>
    <property type="molecule type" value="Genomic_DNA"/>
</dbReference>
<keyword evidence="1" id="KW-1133">Transmembrane helix</keyword>
<proteinExistence type="predicted"/>
<accession>A0AAV7G7L3</accession>
<dbReference type="SUPFAM" id="SSF46565">
    <property type="entry name" value="Chaperone J-domain"/>
    <property type="match status" value="1"/>
</dbReference>
<dbReference type="Proteomes" id="UP000775213">
    <property type="component" value="Unassembled WGS sequence"/>
</dbReference>
<organism evidence="2 3">
    <name type="scientific">Dendrobium chrysotoxum</name>
    <name type="common">Orchid</name>
    <dbReference type="NCBI Taxonomy" id="161865"/>
    <lineage>
        <taxon>Eukaryota</taxon>
        <taxon>Viridiplantae</taxon>
        <taxon>Streptophyta</taxon>
        <taxon>Embryophyta</taxon>
        <taxon>Tracheophyta</taxon>
        <taxon>Spermatophyta</taxon>
        <taxon>Magnoliopsida</taxon>
        <taxon>Liliopsida</taxon>
        <taxon>Asparagales</taxon>
        <taxon>Orchidaceae</taxon>
        <taxon>Epidendroideae</taxon>
        <taxon>Malaxideae</taxon>
        <taxon>Dendrobiinae</taxon>
        <taxon>Dendrobium</taxon>
    </lineage>
</organism>
<dbReference type="PANTHER" id="PTHR44303:SF2">
    <property type="entry name" value="DNAJ HOMOLOG SUBFAMILY C MEMBER 16"/>
    <property type="match status" value="1"/>
</dbReference>
<comment type="caution">
    <text evidence="2">The sequence shown here is derived from an EMBL/GenBank/DDBJ whole genome shotgun (WGS) entry which is preliminary data.</text>
</comment>
<name>A0AAV7G7L3_DENCH</name>
<protein>
    <submittedName>
        <fullName evidence="2">Uncharacterized protein</fullName>
    </submittedName>
</protein>
<gene>
    <name evidence="2" type="ORF">IEQ34_019052</name>
</gene>
<dbReference type="InterPro" id="IPR036869">
    <property type="entry name" value="J_dom_sf"/>
</dbReference>
<evidence type="ECO:0000313" key="3">
    <source>
        <dbReference type="Proteomes" id="UP000775213"/>
    </source>
</evidence>
<dbReference type="AlphaFoldDB" id="A0AAV7G7L3"/>
<dbReference type="InterPro" id="IPR052448">
    <property type="entry name" value="DnaJ_C16_autophagy_reg"/>
</dbReference>